<keyword evidence="1" id="KW-0472">Membrane</keyword>
<proteinExistence type="predicted"/>
<keyword evidence="1" id="KW-0812">Transmembrane</keyword>
<protein>
    <submittedName>
        <fullName evidence="2">Uncharacterized protein</fullName>
    </submittedName>
</protein>
<comment type="caution">
    <text evidence="2">The sequence shown here is derived from an EMBL/GenBank/DDBJ whole genome shotgun (WGS) entry which is preliminary data.</text>
</comment>
<dbReference type="RefSeq" id="WP_246809297.1">
    <property type="nucleotide sequence ID" value="NZ_JACIIJ010000012.1"/>
</dbReference>
<dbReference type="Proteomes" id="UP000517187">
    <property type="component" value="Unassembled WGS sequence"/>
</dbReference>
<evidence type="ECO:0000313" key="2">
    <source>
        <dbReference type="EMBL" id="MBB6223842.1"/>
    </source>
</evidence>
<dbReference type="EMBL" id="JACIIJ010000012">
    <property type="protein sequence ID" value="MBB6223842.1"/>
    <property type="molecule type" value="Genomic_DNA"/>
</dbReference>
<accession>A0A7X0DWX1</accession>
<keyword evidence="1" id="KW-1133">Transmembrane helix</keyword>
<organism evidence="2 3">
    <name type="scientific">Rhizobium leguminosarum</name>
    <dbReference type="NCBI Taxonomy" id="384"/>
    <lineage>
        <taxon>Bacteria</taxon>
        <taxon>Pseudomonadati</taxon>
        <taxon>Pseudomonadota</taxon>
        <taxon>Alphaproteobacteria</taxon>
        <taxon>Hyphomicrobiales</taxon>
        <taxon>Rhizobiaceae</taxon>
        <taxon>Rhizobium/Agrobacterium group</taxon>
        <taxon>Rhizobium</taxon>
    </lineage>
</organism>
<dbReference type="AlphaFoldDB" id="A0A7X0DWX1"/>
<evidence type="ECO:0000313" key="3">
    <source>
        <dbReference type="Proteomes" id="UP000517187"/>
    </source>
</evidence>
<feature type="transmembrane region" description="Helical" evidence="1">
    <location>
        <begin position="12"/>
        <end position="31"/>
    </location>
</feature>
<sequence length="98" mass="10396">MSFRRPGVEVFRGMGICLSVLLVIDGLFFLFPNAGKCQHFKGYMADKCAGQELFIGIHDLPITIYFGVLIGVPALAGLSLGIWALFAGESSAKNSAGG</sequence>
<feature type="transmembrane region" description="Helical" evidence="1">
    <location>
        <begin position="62"/>
        <end position="86"/>
    </location>
</feature>
<reference evidence="2 3" key="1">
    <citation type="submission" date="2020-08" db="EMBL/GenBank/DDBJ databases">
        <title>Genomic Encyclopedia of Type Strains, Phase IV (KMG-V): Genome sequencing to study the core and pangenomes of soil and plant-associated prokaryotes.</title>
        <authorList>
            <person name="Whitman W."/>
        </authorList>
    </citation>
    <scope>NUCLEOTIDE SEQUENCE [LARGE SCALE GENOMIC DNA]</scope>
    <source>
        <strain evidence="2 3">SEMIA 4011</strain>
    </source>
</reference>
<gene>
    <name evidence="2" type="ORF">GGE66_004838</name>
</gene>
<evidence type="ECO:0000256" key="1">
    <source>
        <dbReference type="SAM" id="Phobius"/>
    </source>
</evidence>
<name>A0A7X0DWX1_RHILE</name>